<evidence type="ECO:0000256" key="2">
    <source>
        <dbReference type="PROSITE-ProRule" id="PRU00169"/>
    </source>
</evidence>
<dbReference type="SUPFAM" id="SSF52172">
    <property type="entry name" value="CheY-like"/>
    <property type="match status" value="1"/>
</dbReference>
<keyword evidence="6" id="KW-1185">Reference proteome</keyword>
<dbReference type="Pfam" id="PF00072">
    <property type="entry name" value="Response_reg"/>
    <property type="match status" value="1"/>
</dbReference>
<dbReference type="Pfam" id="PF04397">
    <property type="entry name" value="LytTR"/>
    <property type="match status" value="1"/>
</dbReference>
<evidence type="ECO:0000313" key="5">
    <source>
        <dbReference type="EMBL" id="SHG67928.1"/>
    </source>
</evidence>
<dbReference type="GO" id="GO:0003677">
    <property type="term" value="F:DNA binding"/>
    <property type="evidence" value="ECO:0007669"/>
    <property type="project" value="InterPro"/>
</dbReference>
<dbReference type="PANTHER" id="PTHR44591:SF3">
    <property type="entry name" value="RESPONSE REGULATORY DOMAIN-CONTAINING PROTEIN"/>
    <property type="match status" value="1"/>
</dbReference>
<dbReference type="InterPro" id="IPR011006">
    <property type="entry name" value="CheY-like_superfamily"/>
</dbReference>
<dbReference type="CDD" id="cd17534">
    <property type="entry name" value="REC_DC-like"/>
    <property type="match status" value="1"/>
</dbReference>
<evidence type="ECO:0000259" key="4">
    <source>
        <dbReference type="PROSITE" id="PS50930"/>
    </source>
</evidence>
<dbReference type="SMART" id="SM00448">
    <property type="entry name" value="REC"/>
    <property type="match status" value="1"/>
</dbReference>
<dbReference type="RefSeq" id="WP_073132185.1">
    <property type="nucleotide sequence ID" value="NZ_FQWQ01000001.1"/>
</dbReference>
<dbReference type="EMBL" id="FQWQ01000001">
    <property type="protein sequence ID" value="SHG67928.1"/>
    <property type="molecule type" value="Genomic_DNA"/>
</dbReference>
<dbReference type="InterPro" id="IPR001789">
    <property type="entry name" value="Sig_transdc_resp-reg_receiver"/>
</dbReference>
<keyword evidence="1 2" id="KW-0597">Phosphoprotein</keyword>
<dbReference type="STRING" id="947013.SAMN04488109_1370"/>
<dbReference type="PROSITE" id="PS50110">
    <property type="entry name" value="RESPONSE_REGULATORY"/>
    <property type="match status" value="1"/>
</dbReference>
<dbReference type="PROSITE" id="PS50930">
    <property type="entry name" value="HTH_LYTTR"/>
    <property type="match status" value="1"/>
</dbReference>
<evidence type="ECO:0000256" key="1">
    <source>
        <dbReference type="ARBA" id="ARBA00022553"/>
    </source>
</evidence>
<protein>
    <submittedName>
        <fullName evidence="5">Two component transcriptional regulator, LytTR family</fullName>
    </submittedName>
</protein>
<feature type="domain" description="Response regulatory" evidence="3">
    <location>
        <begin position="5"/>
        <end position="120"/>
    </location>
</feature>
<organism evidence="5 6">
    <name type="scientific">Chryseolinea serpens</name>
    <dbReference type="NCBI Taxonomy" id="947013"/>
    <lineage>
        <taxon>Bacteria</taxon>
        <taxon>Pseudomonadati</taxon>
        <taxon>Bacteroidota</taxon>
        <taxon>Cytophagia</taxon>
        <taxon>Cytophagales</taxon>
        <taxon>Fulvivirgaceae</taxon>
        <taxon>Chryseolinea</taxon>
    </lineage>
</organism>
<proteinExistence type="predicted"/>
<evidence type="ECO:0000313" key="6">
    <source>
        <dbReference type="Proteomes" id="UP000184212"/>
    </source>
</evidence>
<dbReference type="InterPro" id="IPR050595">
    <property type="entry name" value="Bact_response_regulator"/>
</dbReference>
<dbReference type="OrthoDB" id="1646880at2"/>
<accession>A0A1M5LSA1</accession>
<dbReference type="PANTHER" id="PTHR44591">
    <property type="entry name" value="STRESS RESPONSE REGULATOR PROTEIN 1"/>
    <property type="match status" value="1"/>
</dbReference>
<gene>
    <name evidence="5" type="ORF">SAMN04488109_1370</name>
</gene>
<reference evidence="5 6" key="1">
    <citation type="submission" date="2016-11" db="EMBL/GenBank/DDBJ databases">
        <authorList>
            <person name="Jaros S."/>
            <person name="Januszkiewicz K."/>
            <person name="Wedrychowicz H."/>
        </authorList>
    </citation>
    <scope>NUCLEOTIDE SEQUENCE [LARGE SCALE GENOMIC DNA]</scope>
    <source>
        <strain evidence="5 6">DSM 24574</strain>
    </source>
</reference>
<dbReference type="AlphaFoldDB" id="A0A1M5LSA1"/>
<name>A0A1M5LSA1_9BACT</name>
<dbReference type="Gene3D" id="2.40.50.1020">
    <property type="entry name" value="LytTr DNA-binding domain"/>
    <property type="match status" value="1"/>
</dbReference>
<dbReference type="SMART" id="SM00850">
    <property type="entry name" value="LytTR"/>
    <property type="match status" value="1"/>
</dbReference>
<dbReference type="InterPro" id="IPR007492">
    <property type="entry name" value="LytTR_DNA-bd_dom"/>
</dbReference>
<sequence length="241" mass="27442">MSTIKILAVEDDPIYAESLDFVVQELGYELTGIADNATDALRLLEENPPDLILMDIEIHDTLTGIELAARINRNQRIPIIYVTAFKDKDIFQQAKLTGPVAYIIKPYDPVSLQSAIELALFSASDQPKPAQEVLTVDAFFIRDNTRLVKVKLDEILMVEVDEKYCFIVTGRKRHIINMRLKDLQEKLPRDEFVQVHRSFLVRKSAIDEINTGDQTLRVAEKTIPIGKTYKDHLLATLNYLS</sequence>
<dbReference type="Gene3D" id="3.40.50.2300">
    <property type="match status" value="1"/>
</dbReference>
<dbReference type="Proteomes" id="UP000184212">
    <property type="component" value="Unassembled WGS sequence"/>
</dbReference>
<feature type="modified residue" description="4-aspartylphosphate" evidence="2">
    <location>
        <position position="55"/>
    </location>
</feature>
<feature type="domain" description="HTH LytTR-type" evidence="4">
    <location>
        <begin position="139"/>
        <end position="209"/>
    </location>
</feature>
<evidence type="ECO:0000259" key="3">
    <source>
        <dbReference type="PROSITE" id="PS50110"/>
    </source>
</evidence>
<dbReference type="GO" id="GO:0000160">
    <property type="term" value="P:phosphorelay signal transduction system"/>
    <property type="evidence" value="ECO:0007669"/>
    <property type="project" value="InterPro"/>
</dbReference>